<feature type="compositionally biased region" description="Polar residues" evidence="1">
    <location>
        <begin position="90"/>
        <end position="99"/>
    </location>
</feature>
<organism evidence="2 3">
    <name type="scientific">Pocillopora meandrina</name>
    <dbReference type="NCBI Taxonomy" id="46732"/>
    <lineage>
        <taxon>Eukaryota</taxon>
        <taxon>Metazoa</taxon>
        <taxon>Cnidaria</taxon>
        <taxon>Anthozoa</taxon>
        <taxon>Hexacorallia</taxon>
        <taxon>Scleractinia</taxon>
        <taxon>Astrocoeniina</taxon>
        <taxon>Pocilloporidae</taxon>
        <taxon>Pocillopora</taxon>
    </lineage>
</organism>
<dbReference type="Proteomes" id="UP001159428">
    <property type="component" value="Unassembled WGS sequence"/>
</dbReference>
<dbReference type="AlphaFoldDB" id="A0AAU9XZV0"/>
<dbReference type="PANTHER" id="PTHR33309">
    <property type="entry name" value="KERATIN, ULTRA HIGH-SULFUR MATRIX PROTEIN-LIKE"/>
    <property type="match status" value="1"/>
</dbReference>
<gene>
    <name evidence="2" type="ORF">PMEA_00033800</name>
</gene>
<evidence type="ECO:0000256" key="1">
    <source>
        <dbReference type="SAM" id="MobiDB-lite"/>
    </source>
</evidence>
<comment type="caution">
    <text evidence="2">The sequence shown here is derived from an EMBL/GenBank/DDBJ whole genome shotgun (WGS) entry which is preliminary data.</text>
</comment>
<evidence type="ECO:0000313" key="2">
    <source>
        <dbReference type="EMBL" id="CAH3161514.1"/>
    </source>
</evidence>
<dbReference type="EMBL" id="CALNXJ010000080">
    <property type="protein sequence ID" value="CAH3161514.1"/>
    <property type="molecule type" value="Genomic_DNA"/>
</dbReference>
<proteinExistence type="predicted"/>
<sequence>MFWTYDHEAILCREVVNVNPYTTKKGSTQRSSIVDKRSVGDHVGILVYKHKKKLQAEEKATGITPDESTELENLLDTIIALEESGEAELQETQGTSSKKLQYDRAKAEDVRLKAMEKLSDTKKRDSSADESDDKPKRQRRSGGDAIEYLTERAKVSDQLKAEDLKMRKEHQTLERERKRRS</sequence>
<feature type="region of interest" description="Disordered" evidence="1">
    <location>
        <begin position="85"/>
        <end position="181"/>
    </location>
</feature>
<accession>A0AAU9XZV0</accession>
<evidence type="ECO:0000313" key="3">
    <source>
        <dbReference type="Proteomes" id="UP001159428"/>
    </source>
</evidence>
<feature type="compositionally biased region" description="Basic and acidic residues" evidence="1">
    <location>
        <begin position="149"/>
        <end position="181"/>
    </location>
</feature>
<feature type="compositionally biased region" description="Basic and acidic residues" evidence="1">
    <location>
        <begin position="100"/>
        <end position="127"/>
    </location>
</feature>
<keyword evidence="3" id="KW-1185">Reference proteome</keyword>
<name>A0AAU9XZV0_9CNID</name>
<protein>
    <submittedName>
        <fullName evidence="2">Uncharacterized protein</fullName>
    </submittedName>
</protein>
<dbReference type="PANTHER" id="PTHR33309:SF1">
    <property type="entry name" value="MYB_SANT-LIKE DNA-BINDING DOMAIN-CONTAINING PROTEIN"/>
    <property type="match status" value="1"/>
</dbReference>
<reference evidence="2 3" key="1">
    <citation type="submission" date="2022-05" db="EMBL/GenBank/DDBJ databases">
        <authorList>
            <consortium name="Genoscope - CEA"/>
            <person name="William W."/>
        </authorList>
    </citation>
    <scope>NUCLEOTIDE SEQUENCE [LARGE SCALE GENOMIC DNA]</scope>
</reference>